<dbReference type="Gene3D" id="3.40.50.360">
    <property type="match status" value="1"/>
</dbReference>
<gene>
    <name evidence="4" type="ORF">IAA45_01030</name>
</gene>
<dbReference type="EMBL" id="DXEX01000026">
    <property type="protein sequence ID" value="HIX58290.1"/>
    <property type="molecule type" value="Genomic_DNA"/>
</dbReference>
<name>A0A9D1WFV3_9FIRM</name>
<comment type="caution">
    <text evidence="4">The sequence shown here is derived from an EMBL/GenBank/DDBJ whole genome shotgun (WGS) entry which is preliminary data.</text>
</comment>
<accession>A0A9D1WFV3</accession>
<dbReference type="PANTHER" id="PTHR43278">
    <property type="entry name" value="NAD(P)H-DEPENDENT FMN-CONTAINING OXIDOREDUCTASE YWQN-RELATED"/>
    <property type="match status" value="1"/>
</dbReference>
<proteinExistence type="predicted"/>
<evidence type="ECO:0000256" key="2">
    <source>
        <dbReference type="ARBA" id="ARBA00022643"/>
    </source>
</evidence>
<dbReference type="GO" id="GO:0016491">
    <property type="term" value="F:oxidoreductase activity"/>
    <property type="evidence" value="ECO:0007669"/>
    <property type="project" value="InterPro"/>
</dbReference>
<dbReference type="PANTHER" id="PTHR43278:SF4">
    <property type="entry name" value="NAD(P)H-DEPENDENT FMN-CONTAINING OXIDOREDUCTASE YWQN-RELATED"/>
    <property type="match status" value="1"/>
</dbReference>
<dbReference type="AlphaFoldDB" id="A0A9D1WFV3"/>
<evidence type="ECO:0000313" key="4">
    <source>
        <dbReference type="EMBL" id="HIX58290.1"/>
    </source>
</evidence>
<reference evidence="4" key="2">
    <citation type="submission" date="2021-04" db="EMBL/GenBank/DDBJ databases">
        <authorList>
            <person name="Gilroy R."/>
        </authorList>
    </citation>
    <scope>NUCLEOTIDE SEQUENCE</scope>
    <source>
        <strain evidence="4">ChiSjej1B19-8411</strain>
    </source>
</reference>
<keyword evidence="2" id="KW-0288">FMN</keyword>
<dbReference type="InterPro" id="IPR005025">
    <property type="entry name" value="FMN_Rdtase-like_dom"/>
</dbReference>
<dbReference type="Proteomes" id="UP000886817">
    <property type="component" value="Unassembled WGS sequence"/>
</dbReference>
<dbReference type="InterPro" id="IPR029039">
    <property type="entry name" value="Flavoprotein-like_sf"/>
</dbReference>
<organism evidence="4 5">
    <name type="scientific">Candidatus Blautia gallistercoris</name>
    <dbReference type="NCBI Taxonomy" id="2838490"/>
    <lineage>
        <taxon>Bacteria</taxon>
        <taxon>Bacillati</taxon>
        <taxon>Bacillota</taxon>
        <taxon>Clostridia</taxon>
        <taxon>Lachnospirales</taxon>
        <taxon>Lachnospiraceae</taxon>
        <taxon>Blautia</taxon>
    </lineage>
</organism>
<evidence type="ECO:0000259" key="3">
    <source>
        <dbReference type="Pfam" id="PF03358"/>
    </source>
</evidence>
<keyword evidence="1" id="KW-0285">Flavoprotein</keyword>
<protein>
    <submittedName>
        <fullName evidence="4">NAD(P)H-dependent oxidoreductase</fullName>
    </submittedName>
</protein>
<feature type="domain" description="NADPH-dependent FMN reductase-like" evidence="3">
    <location>
        <begin position="1"/>
        <end position="103"/>
    </location>
</feature>
<evidence type="ECO:0000256" key="1">
    <source>
        <dbReference type="ARBA" id="ARBA00022630"/>
    </source>
</evidence>
<dbReference type="Pfam" id="PF03358">
    <property type="entry name" value="FMN_red"/>
    <property type="match status" value="1"/>
</dbReference>
<reference evidence="4" key="1">
    <citation type="journal article" date="2021" name="PeerJ">
        <title>Extensive microbial diversity within the chicken gut microbiome revealed by metagenomics and culture.</title>
        <authorList>
            <person name="Gilroy R."/>
            <person name="Ravi A."/>
            <person name="Getino M."/>
            <person name="Pursley I."/>
            <person name="Horton D.L."/>
            <person name="Alikhan N.F."/>
            <person name="Baker D."/>
            <person name="Gharbi K."/>
            <person name="Hall N."/>
            <person name="Watson M."/>
            <person name="Adriaenssens E.M."/>
            <person name="Foster-Nyarko E."/>
            <person name="Jarju S."/>
            <person name="Secka A."/>
            <person name="Antonio M."/>
            <person name="Oren A."/>
            <person name="Chaudhuri R.R."/>
            <person name="La Ragione R."/>
            <person name="Hildebrand F."/>
            <person name="Pallen M.J."/>
        </authorList>
    </citation>
    <scope>NUCLEOTIDE SEQUENCE</scope>
    <source>
        <strain evidence="4">ChiSjej1B19-8411</strain>
    </source>
</reference>
<dbReference type="InterPro" id="IPR051796">
    <property type="entry name" value="ISF_SsuE-like"/>
</dbReference>
<sequence length="151" mass="17088">MDILFINGSHNKNGNTAALAKKLLDGREYETLDLVDYKVYSYGQNFADDQFEEILGKMKEAKTIVIGSPVYWHNMSGAIRNLLDRFYGPVQQGELRGRKLFFLFQGAAPTEQMLKFGKYTMSRFAGLYGMNYMGMATDIGEAQKLASKLDK</sequence>
<evidence type="ECO:0000313" key="5">
    <source>
        <dbReference type="Proteomes" id="UP000886817"/>
    </source>
</evidence>
<dbReference type="SUPFAM" id="SSF52218">
    <property type="entry name" value="Flavoproteins"/>
    <property type="match status" value="1"/>
</dbReference>